<evidence type="ECO:0000313" key="1">
    <source>
        <dbReference type="EMBL" id="MET4560791.1"/>
    </source>
</evidence>
<evidence type="ECO:0000313" key="2">
    <source>
        <dbReference type="Proteomes" id="UP001549363"/>
    </source>
</evidence>
<gene>
    <name evidence="1" type="ORF">ABIA69_001935</name>
</gene>
<reference evidence="1 2" key="1">
    <citation type="submission" date="2024-06" db="EMBL/GenBank/DDBJ databases">
        <title>Sorghum-associated microbial communities from plants grown in Nebraska, USA.</title>
        <authorList>
            <person name="Schachtman D."/>
        </authorList>
    </citation>
    <scope>NUCLEOTIDE SEQUENCE [LARGE SCALE GENOMIC DNA]</scope>
    <source>
        <strain evidence="1 2">736</strain>
    </source>
</reference>
<dbReference type="EMBL" id="JBEPSB010000007">
    <property type="protein sequence ID" value="MET4560791.1"/>
    <property type="molecule type" value="Genomic_DNA"/>
</dbReference>
<name>A0ABV2PIL5_9BACI</name>
<evidence type="ECO:0008006" key="3">
    <source>
        <dbReference type="Google" id="ProtNLM"/>
    </source>
</evidence>
<dbReference type="Proteomes" id="UP001549363">
    <property type="component" value="Unassembled WGS sequence"/>
</dbReference>
<organism evidence="1 2">
    <name type="scientific">Lysinibacillus parviboronicapiens</name>
    <dbReference type="NCBI Taxonomy" id="436516"/>
    <lineage>
        <taxon>Bacteria</taxon>
        <taxon>Bacillati</taxon>
        <taxon>Bacillota</taxon>
        <taxon>Bacilli</taxon>
        <taxon>Bacillales</taxon>
        <taxon>Bacillaceae</taxon>
        <taxon>Lysinibacillus</taxon>
    </lineage>
</organism>
<keyword evidence="2" id="KW-1185">Reference proteome</keyword>
<protein>
    <recommendedName>
        <fullName evidence="3">Fur-regulated basic protein FbpA</fullName>
    </recommendedName>
</protein>
<accession>A0ABV2PIL5</accession>
<proteinExistence type="predicted"/>
<sequence>MSMMKPMKRKAVIEQLNKFGVREIKGLPLDEVLYSTLLKTLALKRAAQS</sequence>
<comment type="caution">
    <text evidence="1">The sequence shown here is derived from an EMBL/GenBank/DDBJ whole genome shotgun (WGS) entry which is preliminary data.</text>
</comment>